<feature type="compositionally biased region" description="Basic and acidic residues" evidence="1">
    <location>
        <begin position="53"/>
        <end position="62"/>
    </location>
</feature>
<feature type="compositionally biased region" description="Polar residues" evidence="1">
    <location>
        <begin position="276"/>
        <end position="290"/>
    </location>
</feature>
<dbReference type="EnsemblMetazoa" id="CJA41717b.1">
    <property type="protein sequence ID" value="CJA41717b.1"/>
    <property type="gene ID" value="WBGene00217565"/>
</dbReference>
<name>A0A8R1IYU4_CAEJA</name>
<evidence type="ECO:0000313" key="3">
    <source>
        <dbReference type="Proteomes" id="UP000005237"/>
    </source>
</evidence>
<feature type="compositionally biased region" description="Basic and acidic residues" evidence="1">
    <location>
        <begin position="186"/>
        <end position="198"/>
    </location>
</feature>
<feature type="region of interest" description="Disordered" evidence="1">
    <location>
        <begin position="25"/>
        <end position="301"/>
    </location>
</feature>
<proteinExistence type="predicted"/>
<dbReference type="AlphaFoldDB" id="A0A8R1IYU4"/>
<feature type="compositionally biased region" description="Basic and acidic residues" evidence="1">
    <location>
        <begin position="206"/>
        <end position="216"/>
    </location>
</feature>
<evidence type="ECO:0000313" key="2">
    <source>
        <dbReference type="EnsemblMetazoa" id="CJA41717b.1"/>
    </source>
</evidence>
<feature type="compositionally biased region" description="Basic and acidic residues" evidence="1">
    <location>
        <begin position="292"/>
        <end position="301"/>
    </location>
</feature>
<sequence>MSNNNRLAFPKNHILGRKTITKKVPTDVLSGAKPADLEKNKNLEQPTPKVARKSMEANKKTNTEPTQHQMAGSKRGEIDKNKNIEQPTPVILRKTQEDKNKVDQATPKLVRKSLESKKATNEPLPSPQLPGSKRFEYDKNKNLEQGTPKVARKSMEKDVPTTDVGKKSKESRDKKAHSLEIAAPPDAKRKSSEDKKLESGSTLVKKSTEKPDKKDPPTPSHRKKLLDTAKTPDDRKEAPSARPKKSMEKGTPQTPIRRLKNRGDKSQEGDKEVNDTVPSSTKKSVRTNKTPPLEREKSKKD</sequence>
<feature type="compositionally biased region" description="Basic and acidic residues" evidence="1">
    <location>
        <begin position="225"/>
        <end position="239"/>
    </location>
</feature>
<accession>A0A8R1IYU4</accession>
<organism evidence="2 3">
    <name type="scientific">Caenorhabditis japonica</name>
    <dbReference type="NCBI Taxonomy" id="281687"/>
    <lineage>
        <taxon>Eukaryota</taxon>
        <taxon>Metazoa</taxon>
        <taxon>Ecdysozoa</taxon>
        <taxon>Nematoda</taxon>
        <taxon>Chromadorea</taxon>
        <taxon>Rhabditida</taxon>
        <taxon>Rhabditina</taxon>
        <taxon>Rhabditomorpha</taxon>
        <taxon>Rhabditoidea</taxon>
        <taxon>Rhabditidae</taxon>
        <taxon>Peloderinae</taxon>
        <taxon>Caenorhabditis</taxon>
    </lineage>
</organism>
<reference evidence="3" key="1">
    <citation type="submission" date="2010-08" db="EMBL/GenBank/DDBJ databases">
        <authorList>
            <consortium name="Caenorhabditis japonica Sequencing Consortium"/>
            <person name="Wilson R.K."/>
        </authorList>
    </citation>
    <scope>NUCLEOTIDE SEQUENCE [LARGE SCALE GENOMIC DNA]</scope>
    <source>
        <strain evidence="3">DF5081</strain>
    </source>
</reference>
<feature type="compositionally biased region" description="Basic and acidic residues" evidence="1">
    <location>
        <begin position="261"/>
        <end position="274"/>
    </location>
</feature>
<protein>
    <submittedName>
        <fullName evidence="2">Uncharacterized protein</fullName>
    </submittedName>
</protein>
<reference evidence="2" key="2">
    <citation type="submission" date="2022-06" db="UniProtKB">
        <authorList>
            <consortium name="EnsemblMetazoa"/>
        </authorList>
    </citation>
    <scope>IDENTIFICATION</scope>
    <source>
        <strain evidence="2">DF5081</strain>
    </source>
</reference>
<dbReference type="Proteomes" id="UP000005237">
    <property type="component" value="Unassembled WGS sequence"/>
</dbReference>
<feature type="compositionally biased region" description="Basic and acidic residues" evidence="1">
    <location>
        <begin position="74"/>
        <end position="83"/>
    </location>
</feature>
<evidence type="ECO:0000256" key="1">
    <source>
        <dbReference type="SAM" id="MobiDB-lite"/>
    </source>
</evidence>
<keyword evidence="3" id="KW-1185">Reference proteome</keyword>
<feature type="compositionally biased region" description="Basic and acidic residues" evidence="1">
    <location>
        <begin position="133"/>
        <end position="142"/>
    </location>
</feature>
<feature type="compositionally biased region" description="Basic and acidic residues" evidence="1">
    <location>
        <begin position="153"/>
        <end position="178"/>
    </location>
</feature>